<comment type="caution">
    <text evidence="3">The sequence shown here is derived from an EMBL/GenBank/DDBJ whole genome shotgun (WGS) entry which is preliminary data.</text>
</comment>
<dbReference type="InterPro" id="IPR052216">
    <property type="entry name" value="CRISPR_Csm3_endoribonuclease"/>
</dbReference>
<dbReference type="Proteomes" id="UP000305423">
    <property type="component" value="Unassembled WGS sequence"/>
</dbReference>
<keyword evidence="1" id="KW-0051">Antiviral defense</keyword>
<evidence type="ECO:0000259" key="2">
    <source>
        <dbReference type="Pfam" id="PF03787"/>
    </source>
</evidence>
<reference evidence="4" key="2">
    <citation type="submission" date="2019-06" db="EMBL/GenBank/DDBJ databases">
        <title>Co-occurence of chitin degradation, pigmentation and bioactivity in marine Pseudoalteromonas.</title>
        <authorList>
            <person name="Sonnenschein E.C."/>
            <person name="Bech P.K."/>
        </authorList>
    </citation>
    <scope>NUCLEOTIDE SEQUENCE [LARGE SCALE GENOMIC DNA]</scope>
    <source>
        <strain evidence="4">S1607</strain>
    </source>
</reference>
<feature type="domain" description="CRISPR type III-associated protein" evidence="2">
    <location>
        <begin position="310"/>
        <end position="453"/>
    </location>
</feature>
<dbReference type="CDD" id="cd09726">
    <property type="entry name" value="RAMP_I_III"/>
    <property type="match status" value="2"/>
</dbReference>
<dbReference type="EMBL" id="PNEL01000014">
    <property type="protein sequence ID" value="TMN79704.1"/>
    <property type="molecule type" value="Genomic_DNA"/>
</dbReference>
<dbReference type="PANTHER" id="PTHR35579:SF3">
    <property type="entry name" value="CRISPR SYSTEM CMS ENDORIBONUCLEASE CSM3"/>
    <property type="match status" value="1"/>
</dbReference>
<evidence type="ECO:0000256" key="1">
    <source>
        <dbReference type="ARBA" id="ARBA00023118"/>
    </source>
</evidence>
<dbReference type="PANTHER" id="PTHR35579">
    <property type="entry name" value="CRISPR SYSTEM CMS ENDORIBONUCLEASE CSM3"/>
    <property type="match status" value="1"/>
</dbReference>
<name>A0AAQ2EWT1_PSEO7</name>
<evidence type="ECO:0000313" key="4">
    <source>
        <dbReference type="Proteomes" id="UP000305423"/>
    </source>
</evidence>
<dbReference type="GO" id="GO:0051607">
    <property type="term" value="P:defense response to virus"/>
    <property type="evidence" value="ECO:0007669"/>
    <property type="project" value="UniProtKB-KW"/>
</dbReference>
<proteinExistence type="predicted"/>
<evidence type="ECO:0000313" key="3">
    <source>
        <dbReference type="EMBL" id="TMN79704.1"/>
    </source>
</evidence>
<dbReference type="Pfam" id="PF03787">
    <property type="entry name" value="RAMPs"/>
    <property type="match status" value="2"/>
</dbReference>
<gene>
    <name evidence="3" type="ORF">CWB74_05890</name>
</gene>
<protein>
    <recommendedName>
        <fullName evidence="2">CRISPR type III-associated protein domain-containing protein</fullName>
    </recommendedName>
</protein>
<organism evidence="3 4">
    <name type="scientific">Pseudoalteromonas piscicida</name>
    <dbReference type="NCBI Taxonomy" id="43662"/>
    <lineage>
        <taxon>Bacteria</taxon>
        <taxon>Pseudomonadati</taxon>
        <taxon>Pseudomonadota</taxon>
        <taxon>Gammaproteobacteria</taxon>
        <taxon>Alteromonadales</taxon>
        <taxon>Pseudoalteromonadaceae</taxon>
        <taxon>Pseudoalteromonas</taxon>
    </lineage>
</organism>
<sequence length="476" mass="52972">MSAYVPYYTLFYVTLEQHTEFNTASGEQGNDVDIALAKDGNDNYIIRGTTLAGAIVDQAKKLGMPVEYDISGEAPAQDKNNKPICIPSRLRVDTASLKTPLHDAIVRQHVAIDEVTGAAKPNALFDVQVLPKGNLWHCFIEVNMIDCTPRSIAPDELVAHVLHYWQTNYLFLGHRPVAGYGWFKVQQAEVVTLTDEHVFDYPNSTYDFTQNKAQLCKQLQVQSTPLDQFVKNKTLADAPVLRKTLRVTLSAGANLDGSGEQWGVDGFFIGGHSQDNPESIHELPDSVLSHFSTGSSYKLQDQDTPDNFFVVDENHQPYIPGASIRGVLNHQLIRANESKIAHSLFGSLNKQNGKVQSSNLYIKPAYLQHDDWQAMVFHNHAEDEFTAGVYGSNKFVRTAVVRGSFVTELVFEYIKDPDASNAEHMKSEVKAQYDALCNALQQGAQSQLAIGAKQWVDSGWLRWKVQEQKGEGADND</sequence>
<reference evidence="3 4" key="1">
    <citation type="submission" date="2017-12" db="EMBL/GenBank/DDBJ databases">
        <authorList>
            <person name="Paulsen S."/>
            <person name="Gram L.K."/>
        </authorList>
    </citation>
    <scope>NUCLEOTIDE SEQUENCE [LARGE SCALE GENOMIC DNA]</scope>
    <source>
        <strain evidence="3 4">S1607</strain>
    </source>
</reference>
<dbReference type="AlphaFoldDB" id="A0AAQ2EWT1"/>
<feature type="domain" description="CRISPR type III-associated protein" evidence="2">
    <location>
        <begin position="22"/>
        <end position="184"/>
    </location>
</feature>
<dbReference type="InterPro" id="IPR005537">
    <property type="entry name" value="RAMP_III_fam"/>
</dbReference>
<dbReference type="RefSeq" id="WP_045962467.1">
    <property type="nucleotide sequence ID" value="NZ_JXXW01000010.1"/>
</dbReference>
<accession>A0AAQ2EWT1</accession>